<gene>
    <name evidence="1" type="ordered locus">Pcal_0916</name>
</gene>
<sequence length="87" mass="10353">MVSATNVLILHMLDVVPASHWERRKLLDKLEERPEVERLGLRDRYGARERYLHQMTFYDGIIDLEMLKIEVEKVGRYISDVERLIGQ</sequence>
<organism evidence="1 2">
    <name type="scientific">Pyrobaculum calidifontis (strain DSM 21063 / JCM 11548 / VA1)</name>
    <dbReference type="NCBI Taxonomy" id="410359"/>
    <lineage>
        <taxon>Archaea</taxon>
        <taxon>Thermoproteota</taxon>
        <taxon>Thermoprotei</taxon>
        <taxon>Thermoproteales</taxon>
        <taxon>Thermoproteaceae</taxon>
        <taxon>Pyrobaculum</taxon>
    </lineage>
</organism>
<evidence type="ECO:0000313" key="2">
    <source>
        <dbReference type="Proteomes" id="UP000001431"/>
    </source>
</evidence>
<dbReference type="EMBL" id="CP000561">
    <property type="protein sequence ID" value="ABO08341.1"/>
    <property type="molecule type" value="Genomic_DNA"/>
</dbReference>
<dbReference type="Proteomes" id="UP000001431">
    <property type="component" value="Chromosome"/>
</dbReference>
<dbReference type="Gene3D" id="1.20.120.330">
    <property type="entry name" value="Nucleotidyltransferases domain 2"/>
    <property type="match status" value="1"/>
</dbReference>
<dbReference type="eggNOG" id="arCOG03723">
    <property type="taxonomic scope" value="Archaea"/>
</dbReference>
<dbReference type="HOGENOM" id="CLU_2476144_0_0_2"/>
<proteinExistence type="predicted"/>
<dbReference type="KEGG" id="pcl:Pcal_0916"/>
<protein>
    <submittedName>
        <fullName evidence="1">Uncharacterized protein</fullName>
    </submittedName>
</protein>
<accession>A3MUM4</accession>
<reference evidence="1" key="1">
    <citation type="submission" date="2007-02" db="EMBL/GenBank/DDBJ databases">
        <title>Complete sequence of Pyrobaculum calidifontis JCM 11548.</title>
        <authorList>
            <consortium name="US DOE Joint Genome Institute"/>
            <person name="Copeland A."/>
            <person name="Lucas S."/>
            <person name="Lapidus A."/>
            <person name="Barry K."/>
            <person name="Glavina del Rio T."/>
            <person name="Dalin E."/>
            <person name="Tice H."/>
            <person name="Pitluck S."/>
            <person name="Chain P."/>
            <person name="Malfatti S."/>
            <person name="Shin M."/>
            <person name="Vergez L."/>
            <person name="Schmutz J."/>
            <person name="Larimer F."/>
            <person name="Land M."/>
            <person name="Hauser L."/>
            <person name="Kyrpides N."/>
            <person name="Mikhailova N."/>
            <person name="Cozen A.E."/>
            <person name="Fitz-Gibbon S.T."/>
            <person name="House C.H."/>
            <person name="Saltikov C."/>
            <person name="Lowe T.M."/>
            <person name="Richardson P."/>
        </authorList>
    </citation>
    <scope>NUCLEOTIDE SEQUENCE [LARGE SCALE GENOMIC DNA]</scope>
    <source>
        <strain evidence="1">JCM 11548</strain>
    </source>
</reference>
<evidence type="ECO:0000313" key="1">
    <source>
        <dbReference type="EMBL" id="ABO08341.1"/>
    </source>
</evidence>
<keyword evidence="2" id="KW-1185">Reference proteome</keyword>
<name>A3MUM4_PYRCJ</name>
<dbReference type="AlphaFoldDB" id="A3MUM4"/>